<proteinExistence type="predicted"/>
<evidence type="ECO:0000256" key="1">
    <source>
        <dbReference type="SAM" id="MobiDB-lite"/>
    </source>
</evidence>
<keyword evidence="2" id="KW-1133">Transmembrane helix</keyword>
<accession>U5D7B9</accession>
<feature type="transmembrane region" description="Helical" evidence="2">
    <location>
        <begin position="185"/>
        <end position="204"/>
    </location>
</feature>
<dbReference type="EMBL" id="ASSJ01000076">
    <property type="protein sequence ID" value="ERN40528.1"/>
    <property type="molecule type" value="Genomic_DNA"/>
</dbReference>
<protein>
    <submittedName>
        <fullName evidence="3">Uncharacterized protein</fullName>
    </submittedName>
</protein>
<evidence type="ECO:0000313" key="4">
    <source>
        <dbReference type="Proteomes" id="UP000016960"/>
    </source>
</evidence>
<reference evidence="3 4" key="1">
    <citation type="submission" date="2013-05" db="EMBL/GenBank/DDBJ databases">
        <title>Draft genome sequence of Rubidibacter lacunae KORDI 51-2.</title>
        <authorList>
            <person name="Choi D.H."/>
            <person name="Noh J.H."/>
            <person name="Kwon K.-K."/>
            <person name="Lee J.-H."/>
            <person name="Ryu J.-Y."/>
        </authorList>
    </citation>
    <scope>NUCLEOTIDE SEQUENCE [LARGE SCALE GENOMIC DNA]</scope>
    <source>
        <strain evidence="3 4">KORDI 51-2</strain>
    </source>
</reference>
<dbReference type="AlphaFoldDB" id="U5D7B9"/>
<comment type="caution">
    <text evidence="3">The sequence shown here is derived from an EMBL/GenBank/DDBJ whole genome shotgun (WGS) entry which is preliminary data.</text>
</comment>
<gene>
    <name evidence="3" type="ORF">KR51_00030760</name>
</gene>
<feature type="transmembrane region" description="Helical" evidence="2">
    <location>
        <begin position="92"/>
        <end position="112"/>
    </location>
</feature>
<dbReference type="Proteomes" id="UP000016960">
    <property type="component" value="Unassembled WGS sequence"/>
</dbReference>
<evidence type="ECO:0000313" key="3">
    <source>
        <dbReference type="EMBL" id="ERN40528.1"/>
    </source>
</evidence>
<feature type="transmembrane region" description="Helical" evidence="2">
    <location>
        <begin position="118"/>
        <end position="136"/>
    </location>
</feature>
<keyword evidence="2" id="KW-0472">Membrane</keyword>
<keyword evidence="2" id="KW-0812">Transmembrane</keyword>
<organism evidence="3 4">
    <name type="scientific">Rubidibacter lacunae KORDI 51-2</name>
    <dbReference type="NCBI Taxonomy" id="582515"/>
    <lineage>
        <taxon>Bacteria</taxon>
        <taxon>Bacillati</taxon>
        <taxon>Cyanobacteriota</taxon>
        <taxon>Cyanophyceae</taxon>
        <taxon>Oscillatoriophycideae</taxon>
        <taxon>Chroococcales</taxon>
        <taxon>Aphanothecaceae</taxon>
        <taxon>Rubidibacter</taxon>
    </lineage>
</organism>
<sequence length="239" mass="25707">MKAMNELEPETTGTSDGGALVSNHTDIDEPRRAPAPAALPRESDLQAMNRLLLDRMARGSTDISDIERLADLCSELERRGEREATDRFKRRMVVTQTIVAIATGFVTTTIGLCLTVTVSPLLGPVAIVLGVVGVWGKSLAQERVQPVLKDEKTHPSYTFLTGLLLLAVVLALLAATIWADGTLPLKQALVAIATLVLLAALDVLKRLATGRATIVSSTRADRVESTMADAWSEDRSLQP</sequence>
<feature type="region of interest" description="Disordered" evidence="1">
    <location>
        <begin position="1"/>
        <end position="40"/>
    </location>
</feature>
<name>U5D7B9_9CHRO</name>
<feature type="transmembrane region" description="Helical" evidence="2">
    <location>
        <begin position="157"/>
        <end position="179"/>
    </location>
</feature>
<keyword evidence="4" id="KW-1185">Reference proteome</keyword>
<dbReference type="InParanoid" id="U5D7B9"/>
<evidence type="ECO:0000256" key="2">
    <source>
        <dbReference type="SAM" id="Phobius"/>
    </source>
</evidence>
<dbReference type="STRING" id="582515.KR51_00030760"/>